<dbReference type="AlphaFoldDB" id="A0A5M3W8R2"/>
<sequence length="89" mass="9870">MHWEHAGAQPIDMGEPTETHEETARTVQLAIEYDPRPPFDAGRPVRGRTQPDHLTLRPSRDRDDPSENDQSQSGEGPSDPTLPPGQCDS</sequence>
<comment type="caution">
    <text evidence="2">The sequence shown here is derived from an EMBL/GenBank/DDBJ whole genome shotgun (WGS) entry which is preliminary data.</text>
</comment>
<evidence type="ECO:0000313" key="3">
    <source>
        <dbReference type="Proteomes" id="UP000334990"/>
    </source>
</evidence>
<dbReference type="EMBL" id="BLAD01000086">
    <property type="protein sequence ID" value="GES04719.1"/>
    <property type="molecule type" value="Genomic_DNA"/>
</dbReference>
<accession>A0A5M3W8R2</accession>
<protein>
    <submittedName>
        <fullName evidence="2">Uncharacterized protein</fullName>
    </submittedName>
</protein>
<gene>
    <name evidence="2" type="ORF">Acor_67870</name>
</gene>
<reference evidence="2 3" key="1">
    <citation type="submission" date="2019-10" db="EMBL/GenBank/DDBJ databases">
        <title>Whole genome shotgun sequence of Acrocarpospora corrugata NBRC 13972.</title>
        <authorList>
            <person name="Ichikawa N."/>
            <person name="Kimura A."/>
            <person name="Kitahashi Y."/>
            <person name="Komaki H."/>
            <person name="Oguchi A."/>
        </authorList>
    </citation>
    <scope>NUCLEOTIDE SEQUENCE [LARGE SCALE GENOMIC DNA]</scope>
    <source>
        <strain evidence="2 3">NBRC 13972</strain>
    </source>
</reference>
<dbReference type="Proteomes" id="UP000334990">
    <property type="component" value="Unassembled WGS sequence"/>
</dbReference>
<feature type="compositionally biased region" description="Basic and acidic residues" evidence="1">
    <location>
        <begin position="49"/>
        <end position="65"/>
    </location>
</feature>
<evidence type="ECO:0000256" key="1">
    <source>
        <dbReference type="SAM" id="MobiDB-lite"/>
    </source>
</evidence>
<evidence type="ECO:0000313" key="2">
    <source>
        <dbReference type="EMBL" id="GES04719.1"/>
    </source>
</evidence>
<keyword evidence="3" id="KW-1185">Reference proteome</keyword>
<organism evidence="2 3">
    <name type="scientific">Acrocarpospora corrugata</name>
    <dbReference type="NCBI Taxonomy" id="35763"/>
    <lineage>
        <taxon>Bacteria</taxon>
        <taxon>Bacillati</taxon>
        <taxon>Actinomycetota</taxon>
        <taxon>Actinomycetes</taxon>
        <taxon>Streptosporangiales</taxon>
        <taxon>Streptosporangiaceae</taxon>
        <taxon>Acrocarpospora</taxon>
    </lineage>
</organism>
<proteinExistence type="predicted"/>
<feature type="region of interest" description="Disordered" evidence="1">
    <location>
        <begin position="1"/>
        <end position="89"/>
    </location>
</feature>
<name>A0A5M3W8R2_9ACTN</name>